<dbReference type="Proteomes" id="UP001497482">
    <property type="component" value="Chromosome 7"/>
</dbReference>
<evidence type="ECO:0000256" key="1">
    <source>
        <dbReference type="SAM" id="MobiDB-lite"/>
    </source>
</evidence>
<organism evidence="2 3">
    <name type="scientific">Knipowitschia caucasica</name>
    <name type="common">Caucasian dwarf goby</name>
    <name type="synonym">Pomatoschistus caucasicus</name>
    <dbReference type="NCBI Taxonomy" id="637954"/>
    <lineage>
        <taxon>Eukaryota</taxon>
        <taxon>Metazoa</taxon>
        <taxon>Chordata</taxon>
        <taxon>Craniata</taxon>
        <taxon>Vertebrata</taxon>
        <taxon>Euteleostomi</taxon>
        <taxon>Actinopterygii</taxon>
        <taxon>Neopterygii</taxon>
        <taxon>Teleostei</taxon>
        <taxon>Neoteleostei</taxon>
        <taxon>Acanthomorphata</taxon>
        <taxon>Gobiaria</taxon>
        <taxon>Gobiiformes</taxon>
        <taxon>Gobioidei</taxon>
        <taxon>Gobiidae</taxon>
        <taxon>Gobiinae</taxon>
        <taxon>Knipowitschia</taxon>
    </lineage>
</organism>
<sequence>MTSTFPSSPNTQIAEYRAVMHTARTNLRASLVPAAAPEDPFSPGAEPFVTPGENGIRRLVLSQTAAVSGAKVTASMVRRARIESAWKMGNVWSACERSEERSLSPKAALLHSSQQKSKPAIKLTT</sequence>
<feature type="compositionally biased region" description="Polar residues" evidence="1">
    <location>
        <begin position="111"/>
        <end position="125"/>
    </location>
</feature>
<dbReference type="EMBL" id="OZ035829">
    <property type="protein sequence ID" value="CAL1611477.1"/>
    <property type="molecule type" value="Genomic_DNA"/>
</dbReference>
<feature type="region of interest" description="Disordered" evidence="1">
    <location>
        <begin position="103"/>
        <end position="125"/>
    </location>
</feature>
<keyword evidence="3" id="KW-1185">Reference proteome</keyword>
<evidence type="ECO:0000313" key="3">
    <source>
        <dbReference type="Proteomes" id="UP001497482"/>
    </source>
</evidence>
<reference evidence="2 3" key="1">
    <citation type="submission" date="2024-04" db="EMBL/GenBank/DDBJ databases">
        <authorList>
            <person name="Waldvogel A.-M."/>
            <person name="Schoenle A."/>
        </authorList>
    </citation>
    <scope>NUCLEOTIDE SEQUENCE [LARGE SCALE GENOMIC DNA]</scope>
</reference>
<dbReference type="AlphaFoldDB" id="A0AAV2MDL5"/>
<proteinExistence type="predicted"/>
<name>A0AAV2MDL5_KNICA</name>
<gene>
    <name evidence="2" type="ORF">KC01_LOCUS37887</name>
</gene>
<accession>A0AAV2MDL5</accession>
<evidence type="ECO:0000313" key="2">
    <source>
        <dbReference type="EMBL" id="CAL1611477.1"/>
    </source>
</evidence>
<protein>
    <submittedName>
        <fullName evidence="2">Uncharacterized protein</fullName>
    </submittedName>
</protein>